<dbReference type="SUPFAM" id="SSF54506">
    <property type="entry name" value="Diaminopimelate epimerase-like"/>
    <property type="match status" value="1"/>
</dbReference>
<gene>
    <name evidence="1" type="ORF">PVAG01_08203</name>
</gene>
<reference evidence="1 2" key="1">
    <citation type="submission" date="2024-06" db="EMBL/GenBank/DDBJ databases">
        <title>Complete genome of Phlyctema vagabunda strain 19-DSS-EL-015.</title>
        <authorList>
            <person name="Fiorenzani C."/>
        </authorList>
    </citation>
    <scope>NUCLEOTIDE SEQUENCE [LARGE SCALE GENOMIC DNA]</scope>
    <source>
        <strain evidence="1 2">19-DSS-EL-015</strain>
    </source>
</reference>
<proteinExistence type="predicted"/>
<evidence type="ECO:0000313" key="2">
    <source>
        <dbReference type="Proteomes" id="UP001629113"/>
    </source>
</evidence>
<dbReference type="Pfam" id="PF02567">
    <property type="entry name" value="PhzC-PhzF"/>
    <property type="match status" value="1"/>
</dbReference>
<dbReference type="NCBIfam" id="TIGR00654">
    <property type="entry name" value="PhzF_family"/>
    <property type="match status" value="1"/>
</dbReference>
<protein>
    <submittedName>
        <fullName evidence="1">Phenazine biosynthesis</fullName>
    </submittedName>
</protein>
<keyword evidence="2" id="KW-1185">Reference proteome</keyword>
<name>A0ABR4P8S0_9HELO</name>
<dbReference type="InterPro" id="IPR003719">
    <property type="entry name" value="Phenazine_PhzF-like"/>
</dbReference>
<evidence type="ECO:0000313" key="1">
    <source>
        <dbReference type="EMBL" id="KAL3419705.1"/>
    </source>
</evidence>
<organism evidence="1 2">
    <name type="scientific">Phlyctema vagabunda</name>
    <dbReference type="NCBI Taxonomy" id="108571"/>
    <lineage>
        <taxon>Eukaryota</taxon>
        <taxon>Fungi</taxon>
        <taxon>Dikarya</taxon>
        <taxon>Ascomycota</taxon>
        <taxon>Pezizomycotina</taxon>
        <taxon>Leotiomycetes</taxon>
        <taxon>Helotiales</taxon>
        <taxon>Dermateaceae</taxon>
        <taxon>Phlyctema</taxon>
    </lineage>
</organism>
<accession>A0ABR4P8S0</accession>
<comment type="caution">
    <text evidence="1">The sequence shown here is derived from an EMBL/GenBank/DDBJ whole genome shotgun (WGS) entry which is preliminary data.</text>
</comment>
<dbReference type="Gene3D" id="3.10.310.10">
    <property type="entry name" value="Diaminopimelate Epimerase, Chain A, domain 1"/>
    <property type="match status" value="2"/>
</dbReference>
<dbReference type="PIRSF" id="PIRSF016184">
    <property type="entry name" value="PhzC_PhzF"/>
    <property type="match status" value="1"/>
</dbReference>
<dbReference type="PANTHER" id="PTHR13774">
    <property type="entry name" value="PHENAZINE BIOSYNTHESIS PROTEIN"/>
    <property type="match status" value="1"/>
</dbReference>
<sequence length="293" mass="32035">MKLSFTTIDVFTTTRYAGNPLAIIEVPAEYKTSLTQEQKQKIAAEFNLSETTFLHLPPAGETHAEPVVDIFTTTSELPFAGHPTIGTAHYLLYTRKDPITALTLKAGRFPITNDTGTGIVKADVAHDFHVHEKVFECELATSPAKYVSIVKGMSFILAALPDLAALAKVDTTLSPMYDTRYQDKGWQIGLTGSMYFVSQGQDELGRKKYRTRMLVAEEDPGTGSASCALACWLALQEPKDSGKGPFKYAFTQGVEMGRQNDISLEVTRKDEANIESVVLSGTAVNVMQGTLEI</sequence>
<dbReference type="EMBL" id="JBFCZG010000007">
    <property type="protein sequence ID" value="KAL3419705.1"/>
    <property type="molecule type" value="Genomic_DNA"/>
</dbReference>
<dbReference type="PANTHER" id="PTHR13774:SF32">
    <property type="entry name" value="ANTISENSE-ENHANCING SEQUENCE 1"/>
    <property type="match status" value="1"/>
</dbReference>
<dbReference type="Proteomes" id="UP001629113">
    <property type="component" value="Unassembled WGS sequence"/>
</dbReference>